<organism evidence="1 2">
    <name type="scientific">Mycoplasmopsis glycophila</name>
    <dbReference type="NCBI Taxonomy" id="171285"/>
    <lineage>
        <taxon>Bacteria</taxon>
        <taxon>Bacillati</taxon>
        <taxon>Mycoplasmatota</taxon>
        <taxon>Mycoplasmoidales</taxon>
        <taxon>Metamycoplasmataceae</taxon>
        <taxon>Mycoplasmopsis</taxon>
    </lineage>
</organism>
<gene>
    <name evidence="1" type="ORF">NCTC10194_00414</name>
</gene>
<reference evidence="1 2" key="1">
    <citation type="submission" date="2019-01" db="EMBL/GenBank/DDBJ databases">
        <authorList>
            <consortium name="Pathogen Informatics"/>
        </authorList>
    </citation>
    <scope>NUCLEOTIDE SEQUENCE [LARGE SCALE GENOMIC DNA]</scope>
    <source>
        <strain evidence="1 2">NCTC10194</strain>
    </source>
</reference>
<dbReference type="AlphaFoldDB" id="A0A449AV84"/>
<keyword evidence="2" id="KW-1185">Reference proteome</keyword>
<name>A0A449AV84_9BACT</name>
<sequence>MKYVQKEHKTLKGVFKWTINDVVYVAKTNAKSGFYSRFTSHFTAIKQYLLEVAKKRNNFDAVFLSPGFLNKYLYTKIVYALLQINPDAKYMAENFKDYIDIEILESSEEIYDELELQNLELKHIFETKCYIFGFNQNETSALLFDRNIHRNSEYTETEKVRLTAGIKEFYDSLDNYTNAIEKAIESNQRLDNWTEFIIKYNGINLIDAYNELYFFDLVFYETWENYEAIKNDHWEISEKNEALKTKIEEYNKHFKINNFI</sequence>
<accession>A0A449AV84</accession>
<protein>
    <submittedName>
        <fullName evidence="1">Uncharacterized protein</fullName>
    </submittedName>
</protein>
<dbReference type="EMBL" id="LR215024">
    <property type="protein sequence ID" value="VEU70403.1"/>
    <property type="molecule type" value="Genomic_DNA"/>
</dbReference>
<dbReference type="RefSeq" id="WP_027333356.1">
    <property type="nucleotide sequence ID" value="NZ_LR215024.1"/>
</dbReference>
<evidence type="ECO:0000313" key="2">
    <source>
        <dbReference type="Proteomes" id="UP000290815"/>
    </source>
</evidence>
<dbReference type="KEGG" id="mgly:NCTC10194_00414"/>
<evidence type="ECO:0000313" key="1">
    <source>
        <dbReference type="EMBL" id="VEU70403.1"/>
    </source>
</evidence>
<proteinExistence type="predicted"/>
<dbReference type="Proteomes" id="UP000290815">
    <property type="component" value="Chromosome"/>
</dbReference>